<feature type="transmembrane region" description="Helical" evidence="6">
    <location>
        <begin position="292"/>
        <end position="311"/>
    </location>
</feature>
<dbReference type="EMBL" id="VWXF01000004">
    <property type="protein sequence ID" value="NIF22232.1"/>
    <property type="molecule type" value="Genomic_DNA"/>
</dbReference>
<feature type="transmembrane region" description="Helical" evidence="6">
    <location>
        <begin position="7"/>
        <end position="30"/>
    </location>
</feature>
<comment type="subcellular location">
    <subcellularLocation>
        <location evidence="1">Cell membrane</location>
        <topology evidence="1">Multi-pass membrane protein</topology>
    </subcellularLocation>
</comment>
<dbReference type="InterPro" id="IPR050189">
    <property type="entry name" value="MFS_Efflux_Transporters"/>
</dbReference>
<organism evidence="8 9">
    <name type="scientific">Candidatus Pantoea multigeneris</name>
    <dbReference type="NCBI Taxonomy" id="2608357"/>
    <lineage>
        <taxon>Bacteria</taxon>
        <taxon>Pseudomonadati</taxon>
        <taxon>Pseudomonadota</taxon>
        <taxon>Gammaproteobacteria</taxon>
        <taxon>Enterobacterales</taxon>
        <taxon>Erwiniaceae</taxon>
        <taxon>Pantoea</taxon>
    </lineage>
</organism>
<sequence>MSYPTKTGVFTLLAVACLTIMVGCVIVPGINDVAKGLRVPHGANWLITLPSLGVVLFAPLAGRCIDRLGAWHTLAAGLLLYGLLGAGAVFLQGVVMVFAERLLLGGATAMVMSAGTALIATFWHGETRLKMMAWQGMSIELGGVIFLAIGGVLAEQNWRWPFSLYLCAWLLLLMLWRWVPRVATTNTAGEGENMPTLGNHPAGLRLAQLAACSAMIIFFTAIIMIPQHFHAAGISPAMTGYFLSFVSLVAVAAASQMPRLLQNIRDAQLLSVAFLCLATAHLFFAFATQLPLFIFGGVMLGCGFGFSIPLVNHMTVDYSSAPLRGKNLARLAMAIFSGQFLAAFMVYIPGDSSRVFSGAALLSLLVLIGLMHWQRVNKRAASDLR</sequence>
<dbReference type="PANTHER" id="PTHR43124">
    <property type="entry name" value="PURINE EFFLUX PUMP PBUE"/>
    <property type="match status" value="1"/>
</dbReference>
<dbReference type="Gene3D" id="1.20.1250.20">
    <property type="entry name" value="MFS general substrate transporter like domains"/>
    <property type="match status" value="1"/>
</dbReference>
<feature type="transmembrane region" description="Helical" evidence="6">
    <location>
        <begin position="137"/>
        <end position="154"/>
    </location>
</feature>
<dbReference type="PROSITE" id="PS50850">
    <property type="entry name" value="MFS"/>
    <property type="match status" value="1"/>
</dbReference>
<reference evidence="8 9" key="1">
    <citation type="journal article" date="2019" name="bioRxiv">
        <title>Bacteria contribute to plant secondary compound degradation in a generalist herbivore system.</title>
        <authorList>
            <person name="Francoeur C.B."/>
            <person name="Khadempour L."/>
            <person name="Moreira-Soto R.D."/>
            <person name="Gotting K."/>
            <person name="Book A.J."/>
            <person name="Pinto-Tomas A.A."/>
            <person name="Keefover-Ring K."/>
            <person name="Currie C.R."/>
        </authorList>
    </citation>
    <scope>NUCLEOTIDE SEQUENCE [LARGE SCALE GENOMIC DNA]</scope>
    <source>
        <strain evidence="8">Acro-835</strain>
    </source>
</reference>
<dbReference type="InterPro" id="IPR020846">
    <property type="entry name" value="MFS_dom"/>
</dbReference>
<dbReference type="SUPFAM" id="SSF103473">
    <property type="entry name" value="MFS general substrate transporter"/>
    <property type="match status" value="1"/>
</dbReference>
<accession>A0ABX0RCW3</accession>
<evidence type="ECO:0000259" key="7">
    <source>
        <dbReference type="PROSITE" id="PS50850"/>
    </source>
</evidence>
<keyword evidence="2" id="KW-1003">Cell membrane</keyword>
<evidence type="ECO:0000256" key="4">
    <source>
        <dbReference type="ARBA" id="ARBA00022989"/>
    </source>
</evidence>
<evidence type="ECO:0000256" key="5">
    <source>
        <dbReference type="ARBA" id="ARBA00023136"/>
    </source>
</evidence>
<feature type="domain" description="Major facilitator superfamily (MFS) profile" evidence="7">
    <location>
        <begin position="1"/>
        <end position="375"/>
    </location>
</feature>
<evidence type="ECO:0000256" key="3">
    <source>
        <dbReference type="ARBA" id="ARBA00022692"/>
    </source>
</evidence>
<evidence type="ECO:0000256" key="6">
    <source>
        <dbReference type="SAM" id="Phobius"/>
    </source>
</evidence>
<proteinExistence type="predicted"/>
<keyword evidence="3 6" id="KW-0812">Transmembrane</keyword>
<dbReference type="Pfam" id="PF07690">
    <property type="entry name" value="MFS_1"/>
    <property type="match status" value="1"/>
</dbReference>
<dbReference type="InterPro" id="IPR036259">
    <property type="entry name" value="MFS_trans_sf"/>
</dbReference>
<keyword evidence="9" id="KW-1185">Reference proteome</keyword>
<dbReference type="Proteomes" id="UP001515683">
    <property type="component" value="Unassembled WGS sequence"/>
</dbReference>
<gene>
    <name evidence="8" type="ORF">F3J40_11545</name>
</gene>
<dbReference type="PANTHER" id="PTHR43124:SF3">
    <property type="entry name" value="CHLORAMPHENICOL EFFLUX PUMP RV0191"/>
    <property type="match status" value="1"/>
</dbReference>
<evidence type="ECO:0000313" key="8">
    <source>
        <dbReference type="EMBL" id="NIF22232.1"/>
    </source>
</evidence>
<feature type="transmembrane region" description="Helical" evidence="6">
    <location>
        <begin position="74"/>
        <end position="98"/>
    </location>
</feature>
<feature type="transmembrane region" description="Helical" evidence="6">
    <location>
        <begin position="42"/>
        <end position="62"/>
    </location>
</feature>
<dbReference type="InterPro" id="IPR011701">
    <property type="entry name" value="MFS"/>
</dbReference>
<name>A0ABX0RCW3_9GAMM</name>
<feature type="transmembrane region" description="Helical" evidence="6">
    <location>
        <begin position="355"/>
        <end position="373"/>
    </location>
</feature>
<dbReference type="RefSeq" id="WP_167014745.1">
    <property type="nucleotide sequence ID" value="NZ_VWXF01000004.1"/>
</dbReference>
<keyword evidence="5 6" id="KW-0472">Membrane</keyword>
<evidence type="ECO:0000313" key="9">
    <source>
        <dbReference type="Proteomes" id="UP001515683"/>
    </source>
</evidence>
<feature type="transmembrane region" description="Helical" evidence="6">
    <location>
        <begin position="237"/>
        <end position="255"/>
    </location>
</feature>
<comment type="caution">
    <text evidence="8">The sequence shown here is derived from an EMBL/GenBank/DDBJ whole genome shotgun (WGS) entry which is preliminary data.</text>
</comment>
<feature type="transmembrane region" description="Helical" evidence="6">
    <location>
        <begin position="206"/>
        <end position="225"/>
    </location>
</feature>
<feature type="transmembrane region" description="Helical" evidence="6">
    <location>
        <begin position="104"/>
        <end position="125"/>
    </location>
</feature>
<protein>
    <submittedName>
        <fullName evidence="8">MFS transporter</fullName>
    </submittedName>
</protein>
<feature type="transmembrane region" description="Helical" evidence="6">
    <location>
        <begin position="331"/>
        <end position="349"/>
    </location>
</feature>
<dbReference type="PROSITE" id="PS51257">
    <property type="entry name" value="PROKAR_LIPOPROTEIN"/>
    <property type="match status" value="1"/>
</dbReference>
<evidence type="ECO:0000256" key="2">
    <source>
        <dbReference type="ARBA" id="ARBA00022475"/>
    </source>
</evidence>
<feature type="transmembrane region" description="Helical" evidence="6">
    <location>
        <begin position="160"/>
        <end position="179"/>
    </location>
</feature>
<keyword evidence="4 6" id="KW-1133">Transmembrane helix</keyword>
<evidence type="ECO:0000256" key="1">
    <source>
        <dbReference type="ARBA" id="ARBA00004651"/>
    </source>
</evidence>
<feature type="transmembrane region" description="Helical" evidence="6">
    <location>
        <begin position="267"/>
        <end position="286"/>
    </location>
</feature>